<dbReference type="InterPro" id="IPR012337">
    <property type="entry name" value="RNaseH-like_sf"/>
</dbReference>
<dbReference type="Pfam" id="PF00075">
    <property type="entry name" value="RNase_H"/>
    <property type="match status" value="1"/>
</dbReference>
<dbReference type="OrthoDB" id="10374850at2759"/>
<accession>A0A015J661</accession>
<protein>
    <recommendedName>
        <fullName evidence="1">RNase H type-1 domain-containing protein</fullName>
    </recommendedName>
</protein>
<evidence type="ECO:0000259" key="1">
    <source>
        <dbReference type="PROSITE" id="PS50879"/>
    </source>
</evidence>
<gene>
    <name evidence="2" type="ORF">RirG_163710</name>
</gene>
<dbReference type="EMBL" id="JEMT01024799">
    <property type="protein sequence ID" value="EXX62230.1"/>
    <property type="molecule type" value="Genomic_DNA"/>
</dbReference>
<sequence>MSSSFRFLGVWFNINGSRNFIRQQLKRECNSFSAILRPAKLTVQQVVYLYNTVLIPKLDYRMQVTHLSEAECSTITSSVRALVKYKAKLSRSIPNVVLYLTHALGLINLFSFQQQSYFTNLFLLANSSSVFMKSLFDYRLRFIQFYCLIPISLLMVLDWTCWSSLLIFKQDYIANTLASLLLTPFRLSRADLSTVPDLTYPNGHTPIYQCLSLDVFKANLTRLRKRGIFYLSQLLTPQGTHLLAWSVIYANSVQKRGNARLPNWYKNLSANGTIPDKPGLLKDRFMTKQRPVSQIANELAPCTPPSGYKKNWIVTMNDNGLPLFGKQIQIQPKRSTCTIVHWTSDCLSRPSNLITLQPCPGCNLNINKSSYSKKTVATGSVSCSYSASLCQSWILPMKKSSILNHTSSLTAMVTWAEIMDFATSFCNPSVRLMPAADIPHTSFDTVDKVSLTPHLLTAGDVAALSSVVPSSDSQYIFYTDGSLINLGTCDVSMGWGWVQIVKDSGFLNSIATYKRGIIHDWPSSSRAEAAAIYAALSASPANSVVHIYTDSQSSIEGLKHCFLSDYSNSRLYYKTTNFELWAVIQQLIMDKQLSVLPHKVKAHSNFYWNDFADSLANTAHTSDDAILIFRLDFAAVHDYIMSYDDVVCESNPRHLFKQYHQMLYMKDLLALSRFRFTSLLTDPSRYVVDWALTWHMLMFQPKFDNSFTKENVSRHHTLKFQLFLEDLPTLESLKRTRPDLYVEILTCRSCEDHLEDFMHLFLCKKRCVKLHQILTSYLHHLTQKIKEAGDNANCDYSSSINRVTSLPCWTFSSNNWSSYSLVRGCLPNAFLEVFVNLGIPHLTALNVVATIHNNFINKFHKRIWNPRSYDKGLWEHTMNISSKLKQSSRPKGLPKSSYLPYSSLPPLTHVDSRDSRTDWLKNSMQYGLYWFNHISGFMGHLTVLLNNCFCRMECRF</sequence>
<dbReference type="SUPFAM" id="SSF53098">
    <property type="entry name" value="Ribonuclease H-like"/>
    <property type="match status" value="1"/>
</dbReference>
<dbReference type="PROSITE" id="PS50879">
    <property type="entry name" value="RNASE_H_1"/>
    <property type="match status" value="1"/>
</dbReference>
<evidence type="ECO:0000313" key="2">
    <source>
        <dbReference type="EMBL" id="EXX62230.1"/>
    </source>
</evidence>
<dbReference type="AlphaFoldDB" id="A0A015J661"/>
<organism evidence="2 3">
    <name type="scientific">Rhizophagus irregularis (strain DAOM 197198w)</name>
    <name type="common">Glomus intraradices</name>
    <dbReference type="NCBI Taxonomy" id="1432141"/>
    <lineage>
        <taxon>Eukaryota</taxon>
        <taxon>Fungi</taxon>
        <taxon>Fungi incertae sedis</taxon>
        <taxon>Mucoromycota</taxon>
        <taxon>Glomeromycotina</taxon>
        <taxon>Glomeromycetes</taxon>
        <taxon>Glomerales</taxon>
        <taxon>Glomeraceae</taxon>
        <taxon>Rhizophagus</taxon>
    </lineage>
</organism>
<dbReference type="GO" id="GO:0003676">
    <property type="term" value="F:nucleic acid binding"/>
    <property type="evidence" value="ECO:0007669"/>
    <property type="project" value="InterPro"/>
</dbReference>
<dbReference type="InterPro" id="IPR036397">
    <property type="entry name" value="RNaseH_sf"/>
</dbReference>
<reference evidence="2 3" key="1">
    <citation type="submission" date="2014-02" db="EMBL/GenBank/DDBJ databases">
        <title>Single nucleus genome sequencing reveals high similarity among nuclei of an endomycorrhizal fungus.</title>
        <authorList>
            <person name="Lin K."/>
            <person name="Geurts R."/>
            <person name="Zhang Z."/>
            <person name="Limpens E."/>
            <person name="Saunders D.G."/>
            <person name="Mu D."/>
            <person name="Pang E."/>
            <person name="Cao H."/>
            <person name="Cha H."/>
            <person name="Lin T."/>
            <person name="Zhou Q."/>
            <person name="Shang Y."/>
            <person name="Li Y."/>
            <person name="Ivanov S."/>
            <person name="Sharma T."/>
            <person name="Velzen R.V."/>
            <person name="Ruijter N.D."/>
            <person name="Aanen D.K."/>
            <person name="Win J."/>
            <person name="Kamoun S."/>
            <person name="Bisseling T."/>
            <person name="Huang S."/>
        </authorList>
    </citation>
    <scope>NUCLEOTIDE SEQUENCE [LARGE SCALE GENOMIC DNA]</scope>
    <source>
        <strain evidence="3">DAOM197198w</strain>
    </source>
</reference>
<dbReference type="Proteomes" id="UP000022910">
    <property type="component" value="Unassembled WGS sequence"/>
</dbReference>
<comment type="caution">
    <text evidence="2">The sequence shown here is derived from an EMBL/GenBank/DDBJ whole genome shotgun (WGS) entry which is preliminary data.</text>
</comment>
<dbReference type="STRING" id="1432141.A0A015J661"/>
<dbReference type="GO" id="GO:0004523">
    <property type="term" value="F:RNA-DNA hybrid ribonuclease activity"/>
    <property type="evidence" value="ECO:0007669"/>
    <property type="project" value="InterPro"/>
</dbReference>
<dbReference type="Gene3D" id="3.30.420.10">
    <property type="entry name" value="Ribonuclease H-like superfamily/Ribonuclease H"/>
    <property type="match status" value="1"/>
</dbReference>
<proteinExistence type="predicted"/>
<dbReference type="HOGENOM" id="CLU_002435_1_0_1"/>
<name>A0A015J661_RHIIW</name>
<keyword evidence="3" id="KW-1185">Reference proteome</keyword>
<dbReference type="InterPro" id="IPR002156">
    <property type="entry name" value="RNaseH_domain"/>
</dbReference>
<evidence type="ECO:0000313" key="3">
    <source>
        <dbReference type="Proteomes" id="UP000022910"/>
    </source>
</evidence>
<feature type="domain" description="RNase H type-1" evidence="1">
    <location>
        <begin position="471"/>
        <end position="621"/>
    </location>
</feature>